<accession>A0A1I7NFK1</accession>
<dbReference type="Proteomes" id="UP000199423">
    <property type="component" value="Unassembled WGS sequence"/>
</dbReference>
<dbReference type="OrthoDB" id="9796766at2"/>
<name>A0A1I7NFK1_9HYPH</name>
<reference evidence="2" key="1">
    <citation type="submission" date="2016-10" db="EMBL/GenBank/DDBJ databases">
        <authorList>
            <person name="Varghese N."/>
            <person name="Submissions S."/>
        </authorList>
    </citation>
    <scope>NUCLEOTIDE SEQUENCE [LARGE SCALE GENOMIC DNA]</scope>
    <source>
        <strain evidence="2">DSM 1565</strain>
    </source>
</reference>
<dbReference type="AlphaFoldDB" id="A0A1I7NFK1"/>
<protein>
    <submittedName>
        <fullName evidence="1">Phytanoyl-CoA dioxygenase (PhyH)</fullName>
    </submittedName>
</protein>
<dbReference type="EMBL" id="FPCH01000002">
    <property type="protein sequence ID" value="SFV33428.1"/>
    <property type="molecule type" value="Genomic_DNA"/>
</dbReference>
<dbReference type="InterPro" id="IPR051961">
    <property type="entry name" value="Fungal_Metabolite_Diox"/>
</dbReference>
<dbReference type="InterPro" id="IPR008775">
    <property type="entry name" value="Phytyl_CoA_dOase-like"/>
</dbReference>
<dbReference type="GO" id="GO:0016706">
    <property type="term" value="F:2-oxoglutarate-dependent dioxygenase activity"/>
    <property type="evidence" value="ECO:0007669"/>
    <property type="project" value="UniProtKB-ARBA"/>
</dbReference>
<evidence type="ECO:0000313" key="1">
    <source>
        <dbReference type="EMBL" id="SFV33428.1"/>
    </source>
</evidence>
<evidence type="ECO:0000313" key="2">
    <source>
        <dbReference type="Proteomes" id="UP000199423"/>
    </source>
</evidence>
<keyword evidence="1" id="KW-0560">Oxidoreductase</keyword>
<dbReference type="STRING" id="51670.SAMN04488557_1981"/>
<keyword evidence="1" id="KW-0223">Dioxygenase</keyword>
<dbReference type="Pfam" id="PF05721">
    <property type="entry name" value="PhyH"/>
    <property type="match status" value="1"/>
</dbReference>
<gene>
    <name evidence="1" type="ORF">SAMN04488557_1981</name>
</gene>
<organism evidence="1 2">
    <name type="scientific">Hyphomicrobium facile</name>
    <dbReference type="NCBI Taxonomy" id="51670"/>
    <lineage>
        <taxon>Bacteria</taxon>
        <taxon>Pseudomonadati</taxon>
        <taxon>Pseudomonadota</taxon>
        <taxon>Alphaproteobacteria</taxon>
        <taxon>Hyphomicrobiales</taxon>
        <taxon>Hyphomicrobiaceae</taxon>
        <taxon>Hyphomicrobium</taxon>
    </lineage>
</organism>
<sequence>MLTVDDSARPASEKANPLTAAEKEDLKQAFARDGYFVIRNVVSPERLAELHKSLEQEFDAASKSGALFSGGGLKSGHLNCFPGAGARFVYDTLQDKGIIDLIKEIDPRVVRMPNVGCNFNLPGSHTQHYHLDRPFTRDFMIANVAVVDSTIENGAMEAIPGTHKRFYKYTQFVLERVARNAVRVPLKRGDVLVRTSNVWHRGTANHTSVPRPMLAMTWEDGGNNLEDPFAADGGKIRFLPNWFKPTRAGRIREELFVKVPVTYSALRFARSLVDKEY</sequence>
<dbReference type="PANTHER" id="PTHR37563:SF2">
    <property type="entry name" value="PHYTANOYL-COA DIOXYGENASE FAMILY PROTEIN (AFU_ORTHOLOGUE AFUA_2G03330)"/>
    <property type="match status" value="1"/>
</dbReference>
<dbReference type="SUPFAM" id="SSF51197">
    <property type="entry name" value="Clavaminate synthase-like"/>
    <property type="match status" value="1"/>
</dbReference>
<dbReference type="Gene3D" id="2.60.120.620">
    <property type="entry name" value="q2cbj1_9rhob like domain"/>
    <property type="match status" value="1"/>
</dbReference>
<dbReference type="RefSeq" id="WP_092867507.1">
    <property type="nucleotide sequence ID" value="NZ_FPCH01000002.1"/>
</dbReference>
<dbReference type="PANTHER" id="PTHR37563">
    <property type="entry name" value="PHYTANOYL-COA DIOXYGENASE FAMILY PROTEIN (AFU_ORTHOLOGUE AFUA_2G03330)"/>
    <property type="match status" value="1"/>
</dbReference>
<proteinExistence type="predicted"/>
<keyword evidence="2" id="KW-1185">Reference proteome</keyword>